<dbReference type="OrthoDB" id="5595141at2759"/>
<feature type="compositionally biased region" description="Basic residues" evidence="1">
    <location>
        <begin position="74"/>
        <end position="86"/>
    </location>
</feature>
<evidence type="ECO:0000256" key="1">
    <source>
        <dbReference type="SAM" id="MobiDB-lite"/>
    </source>
</evidence>
<keyword evidence="3" id="KW-1185">Reference proteome</keyword>
<dbReference type="Proteomes" id="UP000053958">
    <property type="component" value="Unassembled WGS sequence"/>
</dbReference>
<dbReference type="GeneID" id="25315000"/>
<feature type="region of interest" description="Disordered" evidence="1">
    <location>
        <begin position="1"/>
        <end position="21"/>
    </location>
</feature>
<accession>A0A0F4YYX8</accession>
<reference evidence="2 3" key="1">
    <citation type="submission" date="2015-04" db="EMBL/GenBank/DDBJ databases">
        <authorList>
            <person name="Heijne W.H."/>
            <person name="Fedorova N.D."/>
            <person name="Nierman W.C."/>
            <person name="Vollebregt A.W."/>
            <person name="Zhao Z."/>
            <person name="Wu L."/>
            <person name="Kumar M."/>
            <person name="Stam H."/>
            <person name="van den Berg M.A."/>
            <person name="Pel H.J."/>
        </authorList>
    </citation>
    <scope>NUCLEOTIDE SEQUENCE [LARGE SCALE GENOMIC DNA]</scope>
    <source>
        <strain evidence="2 3">CBS 393.64</strain>
    </source>
</reference>
<name>A0A0F4YYX8_RASE3</name>
<dbReference type="RefSeq" id="XP_013329902.1">
    <property type="nucleotide sequence ID" value="XM_013474448.1"/>
</dbReference>
<comment type="caution">
    <text evidence="2">The sequence shown here is derived from an EMBL/GenBank/DDBJ whole genome shotgun (WGS) entry which is preliminary data.</text>
</comment>
<evidence type="ECO:0000313" key="3">
    <source>
        <dbReference type="Proteomes" id="UP000053958"/>
    </source>
</evidence>
<proteinExistence type="predicted"/>
<gene>
    <name evidence="2" type="ORF">T310_2649</name>
</gene>
<dbReference type="STRING" id="1408163.A0A0F4YYX8"/>
<sequence>MEVIQEDSIIADGSDESEYCPFELPEDEFGELMFSRRLAAERSSSPATSGHPESRRGSTVADTDEPRSSPAPPRGRRGKAGRRGRATRLQVEVENPKKPSSDRASAANEDEEMEDAGANEDEGDEEGTDGGKEDSEEEEAEAEAASSPAMRNARTQSSRSKKGRPATGPGRRGRRR</sequence>
<evidence type="ECO:0000313" key="2">
    <source>
        <dbReference type="EMBL" id="KKA23290.1"/>
    </source>
</evidence>
<protein>
    <submittedName>
        <fullName evidence="2">Uncharacterized protein</fullName>
    </submittedName>
</protein>
<feature type="compositionally biased region" description="Acidic residues" evidence="1">
    <location>
        <begin position="108"/>
        <end position="142"/>
    </location>
</feature>
<feature type="region of interest" description="Disordered" evidence="1">
    <location>
        <begin position="36"/>
        <end position="176"/>
    </location>
</feature>
<dbReference type="EMBL" id="LASV01000105">
    <property type="protein sequence ID" value="KKA23290.1"/>
    <property type="molecule type" value="Genomic_DNA"/>
</dbReference>
<dbReference type="AlphaFoldDB" id="A0A0F4YYX8"/>
<organism evidence="2 3">
    <name type="scientific">Rasamsonia emersonii (strain ATCC 16479 / CBS 393.64 / IMI 116815)</name>
    <dbReference type="NCBI Taxonomy" id="1408163"/>
    <lineage>
        <taxon>Eukaryota</taxon>
        <taxon>Fungi</taxon>
        <taxon>Dikarya</taxon>
        <taxon>Ascomycota</taxon>
        <taxon>Pezizomycotina</taxon>
        <taxon>Eurotiomycetes</taxon>
        <taxon>Eurotiomycetidae</taxon>
        <taxon>Eurotiales</taxon>
        <taxon>Trichocomaceae</taxon>
        <taxon>Rasamsonia</taxon>
    </lineage>
</organism>